<comment type="caution">
    <text evidence="2">The sequence shown here is derived from an EMBL/GenBank/DDBJ whole genome shotgun (WGS) entry which is preliminary data.</text>
</comment>
<protein>
    <recommendedName>
        <fullName evidence="1">Methyltransferase type 11 domain-containing protein</fullName>
    </recommendedName>
</protein>
<dbReference type="Pfam" id="PF08241">
    <property type="entry name" value="Methyltransf_11"/>
    <property type="match status" value="1"/>
</dbReference>
<proteinExistence type="predicted"/>
<dbReference type="InterPro" id="IPR029063">
    <property type="entry name" value="SAM-dependent_MTases_sf"/>
</dbReference>
<sequence>MSTNALTLAQRSNFLPVTPLGYPWWRERSLTLLAGEFFGLDREARLFRALAGPRAGQRWLDAGTSTGFYAGVLAGCGCQVDAADLSAGMLRQAARRHPSPLISWRQVNLERSGWEADTYDGITVGATLNETACPALFLAEINRLLRPGGGLWLMYVTHAPGPAQTAFGHLGGLHFPDLAWISRHLPGLTLEHATQSGVVQFALWRRSS</sequence>
<dbReference type="EMBL" id="BMPP01000003">
    <property type="protein sequence ID" value="GGK18520.1"/>
    <property type="molecule type" value="Genomic_DNA"/>
</dbReference>
<accession>A0ABQ2ENY9</accession>
<dbReference type="Proteomes" id="UP000647587">
    <property type="component" value="Unassembled WGS sequence"/>
</dbReference>
<keyword evidence="3" id="KW-1185">Reference proteome</keyword>
<dbReference type="InterPro" id="IPR013216">
    <property type="entry name" value="Methyltransf_11"/>
</dbReference>
<dbReference type="CDD" id="cd02440">
    <property type="entry name" value="AdoMet_MTases"/>
    <property type="match status" value="1"/>
</dbReference>
<dbReference type="RefSeq" id="WP_189005115.1">
    <property type="nucleotide sequence ID" value="NZ_BMPP01000003.1"/>
</dbReference>
<dbReference type="Gene3D" id="3.40.50.150">
    <property type="entry name" value="Vaccinia Virus protein VP39"/>
    <property type="match status" value="1"/>
</dbReference>
<name>A0ABQ2ENY9_9DEIO</name>
<organism evidence="2 3">
    <name type="scientific">Deinococcus malanensis</name>
    <dbReference type="NCBI Taxonomy" id="1706855"/>
    <lineage>
        <taxon>Bacteria</taxon>
        <taxon>Thermotogati</taxon>
        <taxon>Deinococcota</taxon>
        <taxon>Deinococci</taxon>
        <taxon>Deinococcales</taxon>
        <taxon>Deinococcaceae</taxon>
        <taxon>Deinococcus</taxon>
    </lineage>
</organism>
<feature type="domain" description="Methyltransferase type 11" evidence="1">
    <location>
        <begin position="60"/>
        <end position="152"/>
    </location>
</feature>
<dbReference type="SUPFAM" id="SSF53335">
    <property type="entry name" value="S-adenosyl-L-methionine-dependent methyltransferases"/>
    <property type="match status" value="1"/>
</dbReference>
<evidence type="ECO:0000313" key="3">
    <source>
        <dbReference type="Proteomes" id="UP000647587"/>
    </source>
</evidence>
<evidence type="ECO:0000259" key="1">
    <source>
        <dbReference type="Pfam" id="PF08241"/>
    </source>
</evidence>
<gene>
    <name evidence="2" type="ORF">GCM10008955_09930</name>
</gene>
<evidence type="ECO:0000313" key="2">
    <source>
        <dbReference type="EMBL" id="GGK18520.1"/>
    </source>
</evidence>
<reference evidence="3" key="1">
    <citation type="journal article" date="2019" name="Int. J. Syst. Evol. Microbiol.">
        <title>The Global Catalogue of Microorganisms (GCM) 10K type strain sequencing project: providing services to taxonomists for standard genome sequencing and annotation.</title>
        <authorList>
            <consortium name="The Broad Institute Genomics Platform"/>
            <consortium name="The Broad Institute Genome Sequencing Center for Infectious Disease"/>
            <person name="Wu L."/>
            <person name="Ma J."/>
        </authorList>
    </citation>
    <scope>NUCLEOTIDE SEQUENCE [LARGE SCALE GENOMIC DNA]</scope>
    <source>
        <strain evidence="3">JCM 30331</strain>
    </source>
</reference>